<accession>A9UW11</accession>
<dbReference type="InterPro" id="IPR035984">
    <property type="entry name" value="Acyl-CoA-binding_sf"/>
</dbReference>
<dbReference type="InParanoid" id="A9UW11"/>
<evidence type="ECO:0000259" key="2">
    <source>
        <dbReference type="PROSITE" id="PS51228"/>
    </source>
</evidence>
<sequence length="98" mass="11172">MTEAQFNKAVWLIRNGPAVGDSSNETKLSFYKYYKQATVGDNNESQPWAVQLEASAKWKAWNSVRGMSKEDAMKAYVDLLAKDDPNWEQHPALKDYKA</sequence>
<evidence type="ECO:0000313" key="3">
    <source>
        <dbReference type="EMBL" id="EDQ90688.1"/>
    </source>
</evidence>
<dbReference type="AlphaFoldDB" id="A9UW11"/>
<dbReference type="PANTHER" id="PTHR23310">
    <property type="entry name" value="ACYL-COA-BINDING PROTEIN, ACBP"/>
    <property type="match status" value="1"/>
</dbReference>
<dbReference type="KEGG" id="mbr:MONBRDRAFT_20483"/>
<dbReference type="EMBL" id="CH991547">
    <property type="protein sequence ID" value="EDQ90688.1"/>
    <property type="molecule type" value="Genomic_DNA"/>
</dbReference>
<dbReference type="PANTHER" id="PTHR23310:SF115">
    <property type="entry name" value="ACB DOMAIN-CONTAINING PROTEIN"/>
    <property type="match status" value="1"/>
</dbReference>
<dbReference type="Proteomes" id="UP000001357">
    <property type="component" value="Unassembled WGS sequence"/>
</dbReference>
<dbReference type="GO" id="GO:0000062">
    <property type="term" value="F:fatty-acyl-CoA binding"/>
    <property type="evidence" value="ECO:0000318"/>
    <property type="project" value="GO_Central"/>
</dbReference>
<keyword evidence="4" id="KW-1185">Reference proteome</keyword>
<dbReference type="SUPFAM" id="SSF47027">
    <property type="entry name" value="Acyl-CoA binding protein"/>
    <property type="match status" value="1"/>
</dbReference>
<dbReference type="InterPro" id="IPR000582">
    <property type="entry name" value="Acyl-CoA-binding_protein"/>
</dbReference>
<keyword evidence="1" id="KW-0446">Lipid-binding</keyword>
<dbReference type="PRINTS" id="PR00689">
    <property type="entry name" value="ACOABINDINGP"/>
</dbReference>
<proteinExistence type="predicted"/>
<dbReference type="Pfam" id="PF00887">
    <property type="entry name" value="ACBP"/>
    <property type="match status" value="1"/>
</dbReference>
<dbReference type="OMA" id="GDCNIPV"/>
<dbReference type="InterPro" id="IPR014352">
    <property type="entry name" value="FERM/acyl-CoA-bd_prot_sf"/>
</dbReference>
<dbReference type="eggNOG" id="KOG0817">
    <property type="taxonomic scope" value="Eukaryota"/>
</dbReference>
<evidence type="ECO:0000256" key="1">
    <source>
        <dbReference type="ARBA" id="ARBA00023121"/>
    </source>
</evidence>
<feature type="domain" description="ACB" evidence="2">
    <location>
        <begin position="2"/>
        <end position="89"/>
    </location>
</feature>
<dbReference type="STRING" id="81824.A9UW11"/>
<protein>
    <recommendedName>
        <fullName evidence="2">ACB domain-containing protein</fullName>
    </recommendedName>
</protein>
<reference evidence="3 4" key="1">
    <citation type="journal article" date="2008" name="Nature">
        <title>The genome of the choanoflagellate Monosiga brevicollis and the origin of metazoans.</title>
        <authorList>
            <consortium name="JGI Sequencing"/>
            <person name="King N."/>
            <person name="Westbrook M.J."/>
            <person name="Young S.L."/>
            <person name="Kuo A."/>
            <person name="Abedin M."/>
            <person name="Chapman J."/>
            <person name="Fairclough S."/>
            <person name="Hellsten U."/>
            <person name="Isogai Y."/>
            <person name="Letunic I."/>
            <person name="Marr M."/>
            <person name="Pincus D."/>
            <person name="Putnam N."/>
            <person name="Rokas A."/>
            <person name="Wright K.J."/>
            <person name="Zuzow R."/>
            <person name="Dirks W."/>
            <person name="Good M."/>
            <person name="Goodstein D."/>
            <person name="Lemons D."/>
            <person name="Li W."/>
            <person name="Lyons J.B."/>
            <person name="Morris A."/>
            <person name="Nichols S."/>
            <person name="Richter D.J."/>
            <person name="Salamov A."/>
            <person name="Bork P."/>
            <person name="Lim W.A."/>
            <person name="Manning G."/>
            <person name="Miller W.T."/>
            <person name="McGinnis W."/>
            <person name="Shapiro H."/>
            <person name="Tjian R."/>
            <person name="Grigoriev I.V."/>
            <person name="Rokhsar D."/>
        </authorList>
    </citation>
    <scope>NUCLEOTIDE SEQUENCE [LARGE SCALE GENOMIC DNA]</scope>
    <source>
        <strain evidence="4">MX1 / ATCC 50154</strain>
    </source>
</reference>
<dbReference type="GeneID" id="5889793"/>
<dbReference type="Gene3D" id="1.20.80.10">
    <property type="match status" value="1"/>
</dbReference>
<evidence type="ECO:0000313" key="4">
    <source>
        <dbReference type="Proteomes" id="UP000001357"/>
    </source>
</evidence>
<dbReference type="PROSITE" id="PS51228">
    <property type="entry name" value="ACB_2"/>
    <property type="match status" value="1"/>
</dbReference>
<organism evidence="3 4">
    <name type="scientific">Monosiga brevicollis</name>
    <name type="common">Choanoflagellate</name>
    <dbReference type="NCBI Taxonomy" id="81824"/>
    <lineage>
        <taxon>Eukaryota</taxon>
        <taxon>Choanoflagellata</taxon>
        <taxon>Craspedida</taxon>
        <taxon>Salpingoecidae</taxon>
        <taxon>Monosiga</taxon>
    </lineage>
</organism>
<dbReference type="FunCoup" id="A9UW11">
    <property type="interactions" value="684"/>
</dbReference>
<dbReference type="GO" id="GO:0006631">
    <property type="term" value="P:fatty acid metabolic process"/>
    <property type="evidence" value="ECO:0000318"/>
    <property type="project" value="GO_Central"/>
</dbReference>
<gene>
    <name evidence="3" type="ORF">MONBRDRAFT_20483</name>
</gene>
<name>A9UW11_MONBE</name>
<dbReference type="RefSeq" id="XP_001744739.1">
    <property type="nucleotide sequence ID" value="XM_001744687.1"/>
</dbReference>